<organism evidence="1 2">
    <name type="scientific">Xenopus laevis</name>
    <name type="common">African clawed frog</name>
    <dbReference type="NCBI Taxonomy" id="8355"/>
    <lineage>
        <taxon>Eukaryota</taxon>
        <taxon>Metazoa</taxon>
        <taxon>Chordata</taxon>
        <taxon>Craniata</taxon>
        <taxon>Vertebrata</taxon>
        <taxon>Euteleostomi</taxon>
        <taxon>Amphibia</taxon>
        <taxon>Batrachia</taxon>
        <taxon>Anura</taxon>
        <taxon>Pipoidea</taxon>
        <taxon>Pipidae</taxon>
        <taxon>Xenopodinae</taxon>
        <taxon>Xenopus</taxon>
        <taxon>Xenopus</taxon>
    </lineage>
</organism>
<dbReference type="Proteomes" id="UP000694892">
    <property type="component" value="Chromosome 6S"/>
</dbReference>
<evidence type="ECO:0008006" key="3">
    <source>
        <dbReference type="Google" id="ProtNLM"/>
    </source>
</evidence>
<accession>A0A974CKS3</accession>
<protein>
    <recommendedName>
        <fullName evidence="3">GIY-YIG domain-containing protein</fullName>
    </recommendedName>
</protein>
<reference evidence="2" key="1">
    <citation type="journal article" date="2016" name="Nature">
        <title>Genome evolution in the allotetraploid frog Xenopus laevis.</title>
        <authorList>
            <person name="Session A.M."/>
            <person name="Uno Y."/>
            <person name="Kwon T."/>
            <person name="Chapman J.A."/>
            <person name="Toyoda A."/>
            <person name="Takahashi S."/>
            <person name="Fukui A."/>
            <person name="Hikosaka A."/>
            <person name="Suzuki A."/>
            <person name="Kondo M."/>
            <person name="van Heeringen S.J."/>
            <person name="Quigley I."/>
            <person name="Heinz S."/>
            <person name="Ogino H."/>
            <person name="Ochi H."/>
            <person name="Hellsten U."/>
            <person name="Lyons J.B."/>
            <person name="Simakov O."/>
            <person name="Putnam N."/>
            <person name="Stites J."/>
            <person name="Kuroki Y."/>
            <person name="Tanaka T."/>
            <person name="Michiue T."/>
            <person name="Watanabe M."/>
            <person name="Bogdanovic O."/>
            <person name="Lister R."/>
            <person name="Georgiou G."/>
            <person name="Paranjpe S.S."/>
            <person name="van Kruijsbergen I."/>
            <person name="Shu S."/>
            <person name="Carlson J."/>
            <person name="Kinoshita T."/>
            <person name="Ohta Y."/>
            <person name="Mawaribuchi S."/>
            <person name="Jenkins J."/>
            <person name="Grimwood J."/>
            <person name="Schmutz J."/>
            <person name="Mitros T."/>
            <person name="Mozaffari S.V."/>
            <person name="Suzuki Y."/>
            <person name="Haramoto Y."/>
            <person name="Yamamoto T.S."/>
            <person name="Takagi C."/>
            <person name="Heald R."/>
            <person name="Miller K."/>
            <person name="Haudenschild C."/>
            <person name="Kitzman J."/>
            <person name="Nakayama T."/>
            <person name="Izutsu Y."/>
            <person name="Robert J."/>
            <person name="Fortriede J."/>
            <person name="Burns K."/>
            <person name="Lotay V."/>
            <person name="Karimi K."/>
            <person name="Yasuoka Y."/>
            <person name="Dichmann D.S."/>
            <person name="Flajnik M.F."/>
            <person name="Houston D.W."/>
            <person name="Shendure J."/>
            <person name="DuPasquier L."/>
            <person name="Vize P.D."/>
            <person name="Zorn A.M."/>
            <person name="Ito M."/>
            <person name="Marcotte E.M."/>
            <person name="Wallingford J.B."/>
            <person name="Ito Y."/>
            <person name="Asashima M."/>
            <person name="Ueno N."/>
            <person name="Matsuda Y."/>
            <person name="Veenstra G.J."/>
            <person name="Fujiyama A."/>
            <person name="Harland R.M."/>
            <person name="Taira M."/>
            <person name="Rokhsar D.S."/>
        </authorList>
    </citation>
    <scope>NUCLEOTIDE SEQUENCE [LARGE SCALE GENOMIC DNA]</scope>
    <source>
        <strain evidence="2">J</strain>
    </source>
</reference>
<evidence type="ECO:0000313" key="1">
    <source>
        <dbReference type="EMBL" id="OCT74436.1"/>
    </source>
</evidence>
<name>A0A974CKS3_XENLA</name>
<sequence>MLFVHVVYVLKCPCGTSYVGKTIRLVNIRIKSHKNAIHNFQANTYTDTSVSRHFANSKHNVCQLKWKVLEVPKSPKGGDRNTQLLQREAQWIRCCT</sequence>
<dbReference type="PANTHER" id="PTHR21301">
    <property type="entry name" value="REVERSE TRANSCRIPTASE"/>
    <property type="match status" value="1"/>
</dbReference>
<dbReference type="EMBL" id="CM004477">
    <property type="protein sequence ID" value="OCT74436.1"/>
    <property type="molecule type" value="Genomic_DNA"/>
</dbReference>
<proteinExistence type="predicted"/>
<evidence type="ECO:0000313" key="2">
    <source>
        <dbReference type="Proteomes" id="UP000694892"/>
    </source>
</evidence>
<gene>
    <name evidence="1" type="ORF">XELAEV_18033413mg</name>
</gene>
<dbReference type="InterPro" id="IPR035901">
    <property type="entry name" value="GIY-YIG_endonuc_sf"/>
</dbReference>
<dbReference type="Gene3D" id="3.40.1440.10">
    <property type="entry name" value="GIY-YIG endonuclease"/>
    <property type="match status" value="1"/>
</dbReference>
<dbReference type="AlphaFoldDB" id="A0A974CKS3"/>
<dbReference type="PANTHER" id="PTHR21301:SF12">
    <property type="match status" value="1"/>
</dbReference>